<reference evidence="1 2" key="1">
    <citation type="submission" date="2020-09" db="EMBL/GenBank/DDBJ databases">
        <title>De no assembly of potato wild relative species, Solanum commersonii.</title>
        <authorList>
            <person name="Cho K."/>
        </authorList>
    </citation>
    <scope>NUCLEOTIDE SEQUENCE [LARGE SCALE GENOMIC DNA]</scope>
    <source>
        <strain evidence="1">LZ3.2</strain>
        <tissue evidence="1">Leaf</tissue>
    </source>
</reference>
<dbReference type="EMBL" id="JACXVP010000009">
    <property type="protein sequence ID" value="KAG5585505.1"/>
    <property type="molecule type" value="Genomic_DNA"/>
</dbReference>
<sequence>MNEFPSLCEIASNQDSSISHNWKDKQSHMHLFGILGKIWVGVGWGGPDSLKWKDGDYTVKARYSHLCSLMRSLIDDHVASVDPRVFWKQPLYLQEVGVRLSSPQRLYASAGWPPAYLV</sequence>
<evidence type="ECO:0000313" key="1">
    <source>
        <dbReference type="EMBL" id="KAG5585505.1"/>
    </source>
</evidence>
<keyword evidence="2" id="KW-1185">Reference proteome</keyword>
<organism evidence="1 2">
    <name type="scientific">Solanum commersonii</name>
    <name type="common">Commerson's wild potato</name>
    <name type="synonym">Commerson's nightshade</name>
    <dbReference type="NCBI Taxonomy" id="4109"/>
    <lineage>
        <taxon>Eukaryota</taxon>
        <taxon>Viridiplantae</taxon>
        <taxon>Streptophyta</taxon>
        <taxon>Embryophyta</taxon>
        <taxon>Tracheophyta</taxon>
        <taxon>Spermatophyta</taxon>
        <taxon>Magnoliopsida</taxon>
        <taxon>eudicotyledons</taxon>
        <taxon>Gunneridae</taxon>
        <taxon>Pentapetalae</taxon>
        <taxon>asterids</taxon>
        <taxon>lamiids</taxon>
        <taxon>Solanales</taxon>
        <taxon>Solanaceae</taxon>
        <taxon>Solanoideae</taxon>
        <taxon>Solaneae</taxon>
        <taxon>Solanum</taxon>
    </lineage>
</organism>
<name>A0A9J5XAX3_SOLCO</name>
<evidence type="ECO:0000313" key="2">
    <source>
        <dbReference type="Proteomes" id="UP000824120"/>
    </source>
</evidence>
<protein>
    <submittedName>
        <fullName evidence="1">Uncharacterized protein</fullName>
    </submittedName>
</protein>
<dbReference type="Proteomes" id="UP000824120">
    <property type="component" value="Chromosome 9"/>
</dbReference>
<comment type="caution">
    <text evidence="1">The sequence shown here is derived from an EMBL/GenBank/DDBJ whole genome shotgun (WGS) entry which is preliminary data.</text>
</comment>
<proteinExistence type="predicted"/>
<accession>A0A9J5XAX3</accession>
<gene>
    <name evidence="1" type="ORF">H5410_045939</name>
</gene>
<dbReference type="AlphaFoldDB" id="A0A9J5XAX3"/>